<accession>A0A5C6UBQ9</accession>
<evidence type="ECO:0000313" key="2">
    <source>
        <dbReference type="Proteomes" id="UP000321250"/>
    </source>
</evidence>
<dbReference type="EMBL" id="VOQR01000001">
    <property type="protein sequence ID" value="TXC69651.1"/>
    <property type="molecule type" value="Genomic_DNA"/>
</dbReference>
<gene>
    <name evidence="1" type="ORF">FSB78_00745</name>
</gene>
<evidence type="ECO:0000313" key="1">
    <source>
        <dbReference type="EMBL" id="TXC69651.1"/>
    </source>
</evidence>
<dbReference type="AlphaFoldDB" id="A0A5C6UBQ9"/>
<proteinExistence type="predicted"/>
<dbReference type="OrthoDB" id="7581236at2"/>
<sequence>MERPLILAIVDPGLRAILAAYLTMAGETPISTADHLDPTLNAALRNSAILVIEETLIASQPRDWTETLHDQCWTGWHIIITHTLVELVPETQGVALVHRRQAPAAIPPIIDRWRRELAV</sequence>
<reference evidence="1 2" key="1">
    <citation type="journal article" date="2013" name="Antonie Van Leeuwenhoek">
        <title>Sphingomonas ginsenosidivorax sp. nov., with the ability to transform ginsenosides.</title>
        <authorList>
            <person name="Jin X.F."/>
            <person name="Kim J.K."/>
            <person name="Liu Q.M."/>
            <person name="Kang M.S."/>
            <person name="He D."/>
            <person name="Jin F.X."/>
            <person name="Kim S.C."/>
            <person name="Im W.T."/>
        </authorList>
    </citation>
    <scope>NUCLEOTIDE SEQUENCE [LARGE SCALE GENOMIC DNA]</scope>
    <source>
        <strain evidence="1 2">KHI67</strain>
    </source>
</reference>
<organism evidence="1 2">
    <name type="scientific">Sphingomonas ginsenosidivorax</name>
    <dbReference type="NCBI Taxonomy" id="862135"/>
    <lineage>
        <taxon>Bacteria</taxon>
        <taxon>Pseudomonadati</taxon>
        <taxon>Pseudomonadota</taxon>
        <taxon>Alphaproteobacteria</taxon>
        <taxon>Sphingomonadales</taxon>
        <taxon>Sphingomonadaceae</taxon>
        <taxon>Sphingomonas</taxon>
    </lineage>
</organism>
<name>A0A5C6UBQ9_9SPHN</name>
<dbReference type="RefSeq" id="WP_147079107.1">
    <property type="nucleotide sequence ID" value="NZ_VOQR01000001.1"/>
</dbReference>
<keyword evidence="2" id="KW-1185">Reference proteome</keyword>
<dbReference type="Proteomes" id="UP000321250">
    <property type="component" value="Unassembled WGS sequence"/>
</dbReference>
<comment type="caution">
    <text evidence="1">The sequence shown here is derived from an EMBL/GenBank/DDBJ whole genome shotgun (WGS) entry which is preliminary data.</text>
</comment>
<protein>
    <submittedName>
        <fullName evidence="1">Uncharacterized protein</fullName>
    </submittedName>
</protein>